<proteinExistence type="predicted"/>
<comment type="caution">
    <text evidence="2">The sequence shown here is derived from an EMBL/GenBank/DDBJ whole genome shotgun (WGS) entry which is preliminary data.</text>
</comment>
<gene>
    <name evidence="2" type="ORF">F3Y22_tig00112383pilonHSYRG00320</name>
</gene>
<protein>
    <submittedName>
        <fullName evidence="2">Uncharacterized protein</fullName>
    </submittedName>
</protein>
<evidence type="ECO:0000313" key="2">
    <source>
        <dbReference type="EMBL" id="KAE8667686.1"/>
    </source>
</evidence>
<evidence type="ECO:0000256" key="1">
    <source>
        <dbReference type="SAM" id="MobiDB-lite"/>
    </source>
</evidence>
<sequence>MLPVANFCSAEDDGTFWSHWIKPDAIGQAEDTLAPRAARNTKSYAKISQPERSNKRKKGSDLQELQERGQKRRKAEYSAPVAPMIEGATAQVRGWSYGNLPKRDVLRFSRAVLKFGNENQITSIAEEVGGAVASAPLDAQIELFSALVEGCREAIEVGNVEPKGPSLDFFGVPVKANDLFFGVPVKGPLLDFFSVPVKAFRVYDLGFKV</sequence>
<dbReference type="Proteomes" id="UP000436088">
    <property type="component" value="Unassembled WGS sequence"/>
</dbReference>
<keyword evidence="3" id="KW-1185">Reference proteome</keyword>
<evidence type="ECO:0000313" key="3">
    <source>
        <dbReference type="Proteomes" id="UP000436088"/>
    </source>
</evidence>
<reference evidence="2" key="1">
    <citation type="submission" date="2019-09" db="EMBL/GenBank/DDBJ databases">
        <title>Draft genome information of white flower Hibiscus syriacus.</title>
        <authorList>
            <person name="Kim Y.-M."/>
        </authorList>
    </citation>
    <scope>NUCLEOTIDE SEQUENCE [LARGE SCALE GENOMIC DNA]</scope>
    <source>
        <strain evidence="2">YM2019G1</strain>
    </source>
</reference>
<feature type="compositionally biased region" description="Basic and acidic residues" evidence="1">
    <location>
        <begin position="59"/>
        <end position="69"/>
    </location>
</feature>
<accession>A0A6A2XYQ4</accession>
<organism evidence="2 3">
    <name type="scientific">Hibiscus syriacus</name>
    <name type="common">Rose of Sharon</name>
    <dbReference type="NCBI Taxonomy" id="106335"/>
    <lineage>
        <taxon>Eukaryota</taxon>
        <taxon>Viridiplantae</taxon>
        <taxon>Streptophyta</taxon>
        <taxon>Embryophyta</taxon>
        <taxon>Tracheophyta</taxon>
        <taxon>Spermatophyta</taxon>
        <taxon>Magnoliopsida</taxon>
        <taxon>eudicotyledons</taxon>
        <taxon>Gunneridae</taxon>
        <taxon>Pentapetalae</taxon>
        <taxon>rosids</taxon>
        <taxon>malvids</taxon>
        <taxon>Malvales</taxon>
        <taxon>Malvaceae</taxon>
        <taxon>Malvoideae</taxon>
        <taxon>Hibiscus</taxon>
    </lineage>
</organism>
<dbReference type="AlphaFoldDB" id="A0A6A2XYQ4"/>
<feature type="region of interest" description="Disordered" evidence="1">
    <location>
        <begin position="37"/>
        <end position="77"/>
    </location>
</feature>
<dbReference type="EMBL" id="VEPZ02001568">
    <property type="protein sequence ID" value="KAE8667686.1"/>
    <property type="molecule type" value="Genomic_DNA"/>
</dbReference>
<name>A0A6A2XYQ4_HIBSY</name>